<keyword evidence="3" id="KW-0479">Metal-binding</keyword>
<protein>
    <recommendedName>
        <fullName evidence="9">Nudix hydrolase domain-containing protein</fullName>
    </recommendedName>
</protein>
<dbReference type="GO" id="GO:0016818">
    <property type="term" value="F:hydrolase activity, acting on acid anhydrides, in phosphorus-containing anhydrides"/>
    <property type="evidence" value="ECO:0007669"/>
    <property type="project" value="InterPro"/>
</dbReference>
<evidence type="ECO:0000256" key="1">
    <source>
        <dbReference type="ARBA" id="ARBA00001936"/>
    </source>
</evidence>
<dbReference type="GO" id="GO:0046872">
    <property type="term" value="F:metal ion binding"/>
    <property type="evidence" value="ECO:0007669"/>
    <property type="project" value="UniProtKB-KW"/>
</dbReference>
<evidence type="ECO:0000256" key="2">
    <source>
        <dbReference type="ARBA" id="ARBA00001946"/>
    </source>
</evidence>
<reference evidence="7 8" key="1">
    <citation type="journal article" date="2013" name="PLoS Genet.">
        <title>Distinctive expansion of potential virulence genes in the genome of the oomycete fish pathogen Saprolegnia parasitica.</title>
        <authorList>
            <person name="Jiang R.H."/>
            <person name="de Bruijn I."/>
            <person name="Haas B.J."/>
            <person name="Belmonte R."/>
            <person name="Lobach L."/>
            <person name="Christie J."/>
            <person name="van den Ackerveken G."/>
            <person name="Bottin A."/>
            <person name="Bulone V."/>
            <person name="Diaz-Moreno S.M."/>
            <person name="Dumas B."/>
            <person name="Fan L."/>
            <person name="Gaulin E."/>
            <person name="Govers F."/>
            <person name="Grenville-Briggs L.J."/>
            <person name="Horner N.R."/>
            <person name="Levin J.Z."/>
            <person name="Mammella M."/>
            <person name="Meijer H.J."/>
            <person name="Morris P."/>
            <person name="Nusbaum C."/>
            <person name="Oome S."/>
            <person name="Phillips A.J."/>
            <person name="van Rooyen D."/>
            <person name="Rzeszutek E."/>
            <person name="Saraiva M."/>
            <person name="Secombes C.J."/>
            <person name="Seidl M.F."/>
            <person name="Snel B."/>
            <person name="Stassen J.H."/>
            <person name="Sykes S."/>
            <person name="Tripathy S."/>
            <person name="van den Berg H."/>
            <person name="Vega-Arreguin J.C."/>
            <person name="Wawra S."/>
            <person name="Young S.K."/>
            <person name="Zeng Q."/>
            <person name="Dieguez-Uribeondo J."/>
            <person name="Russ C."/>
            <person name="Tyler B.M."/>
            <person name="van West P."/>
        </authorList>
    </citation>
    <scope>NUCLEOTIDE SEQUENCE [LARGE SCALE GENOMIC DNA]</scope>
    <source>
        <strain evidence="7 8">CBS 223.65</strain>
    </source>
</reference>
<evidence type="ECO:0000313" key="8">
    <source>
        <dbReference type="Proteomes" id="UP000030745"/>
    </source>
</evidence>
<dbReference type="SUPFAM" id="SSF55811">
    <property type="entry name" value="Nudix"/>
    <property type="match status" value="1"/>
</dbReference>
<dbReference type="Proteomes" id="UP000030745">
    <property type="component" value="Unassembled WGS sequence"/>
</dbReference>
<comment type="cofactor">
    <cofactor evidence="2">
        <name>Mg(2+)</name>
        <dbReference type="ChEBI" id="CHEBI:18420"/>
    </cofactor>
</comment>
<proteinExistence type="predicted"/>
<name>A0A067BXS9_SAPPC</name>
<evidence type="ECO:0008006" key="9">
    <source>
        <dbReference type="Google" id="ProtNLM"/>
    </source>
</evidence>
<evidence type="ECO:0000256" key="3">
    <source>
        <dbReference type="ARBA" id="ARBA00022723"/>
    </source>
</evidence>
<comment type="cofactor">
    <cofactor evidence="1">
        <name>Mn(2+)</name>
        <dbReference type="ChEBI" id="CHEBI:29035"/>
    </cofactor>
</comment>
<dbReference type="OrthoDB" id="1695362at2759"/>
<dbReference type="VEuPathDB" id="FungiDB:SPRG_11922"/>
<organism evidence="7 8">
    <name type="scientific">Saprolegnia parasitica (strain CBS 223.65)</name>
    <dbReference type="NCBI Taxonomy" id="695850"/>
    <lineage>
        <taxon>Eukaryota</taxon>
        <taxon>Sar</taxon>
        <taxon>Stramenopiles</taxon>
        <taxon>Oomycota</taxon>
        <taxon>Saprolegniomycetes</taxon>
        <taxon>Saprolegniales</taxon>
        <taxon>Saprolegniaceae</taxon>
        <taxon>Saprolegnia</taxon>
    </lineage>
</organism>
<dbReference type="KEGG" id="spar:SPRG_11922"/>
<dbReference type="PANTHER" id="PTHR12318:SF0">
    <property type="entry name" value="ACYL-COENZYME A DIPHOSPHATASE NUDT19"/>
    <property type="match status" value="1"/>
</dbReference>
<evidence type="ECO:0000256" key="5">
    <source>
        <dbReference type="ARBA" id="ARBA00022842"/>
    </source>
</evidence>
<dbReference type="EMBL" id="KK583258">
    <property type="protein sequence ID" value="KDO23078.1"/>
    <property type="molecule type" value="Genomic_DNA"/>
</dbReference>
<gene>
    <name evidence="7" type="ORF">SPRG_11922</name>
</gene>
<dbReference type="AlphaFoldDB" id="A0A067BXS9"/>
<dbReference type="STRING" id="695850.A0A067BXS9"/>
<keyword evidence="5" id="KW-0460">Magnesium</keyword>
<dbReference type="PANTHER" id="PTHR12318">
    <property type="entry name" value="TESTOSTERONE-REGULATED PROTEIN RP2"/>
    <property type="match status" value="1"/>
</dbReference>
<evidence type="ECO:0000256" key="4">
    <source>
        <dbReference type="ARBA" id="ARBA00022801"/>
    </source>
</evidence>
<dbReference type="InterPro" id="IPR015797">
    <property type="entry name" value="NUDIX_hydrolase-like_dom_sf"/>
</dbReference>
<evidence type="ECO:0000256" key="6">
    <source>
        <dbReference type="ARBA" id="ARBA00023211"/>
    </source>
</evidence>
<dbReference type="InterPro" id="IPR039121">
    <property type="entry name" value="NUDT19"/>
</dbReference>
<evidence type="ECO:0000313" key="7">
    <source>
        <dbReference type="EMBL" id="KDO23078.1"/>
    </source>
</evidence>
<dbReference type="GeneID" id="24133929"/>
<keyword evidence="4" id="KW-0378">Hydrolase</keyword>
<keyword evidence="8" id="KW-1185">Reference proteome</keyword>
<keyword evidence="6" id="KW-0464">Manganese</keyword>
<dbReference type="RefSeq" id="XP_012206190.1">
    <property type="nucleotide sequence ID" value="XM_012350800.1"/>
</dbReference>
<sequence>MTRFFHSAVRELFEEVDLSLTSPRLSRHVDQMTRRQWRHDIVDKKATFDQLLAATKASPTYDALLPYKQLITPVTSPHRFNTWFFLAQVGAADVAEAEILPLGTELDELLWLTPDDAWSGYLDGDFNFATPQLYLLHDLRRFGSVSALMEHTKRTAHQPSEPLLAQRLPIEVHKLSSVGL</sequence>
<dbReference type="Gene3D" id="3.90.79.10">
    <property type="entry name" value="Nucleoside Triphosphate Pyrophosphohydrolase"/>
    <property type="match status" value="1"/>
</dbReference>
<accession>A0A067BXS9</accession>